<dbReference type="EMBL" id="JBDFRB010000003">
    <property type="protein sequence ID" value="MEN2743930.1"/>
    <property type="molecule type" value="Genomic_DNA"/>
</dbReference>
<reference evidence="1 2" key="1">
    <citation type="submission" date="2024-05" db="EMBL/GenBank/DDBJ databases">
        <title>Sinomonas sp. nov., isolated from a waste landfill.</title>
        <authorList>
            <person name="Zhao Y."/>
        </authorList>
    </citation>
    <scope>NUCLEOTIDE SEQUENCE [LARGE SCALE GENOMIC DNA]</scope>
    <source>
        <strain evidence="1 2">CCTCC AB2014300</strain>
    </source>
</reference>
<dbReference type="RefSeq" id="WP_345883566.1">
    <property type="nucleotide sequence ID" value="NZ_JBDFRB010000003.1"/>
</dbReference>
<keyword evidence="2" id="KW-1185">Reference proteome</keyword>
<dbReference type="SUPFAM" id="SSF54909">
    <property type="entry name" value="Dimeric alpha+beta barrel"/>
    <property type="match status" value="1"/>
</dbReference>
<sequence>MSAPFIYISTFTVRPGRLDDALAACRAIVGQVEAQEPQVLAFHFFLDEQGQRIATVQLHPDGSSMEFHMSLIADHLAASGALIESYSAPLVLGEPPAALAQWWKESGTAMDLFPAHLAGVTRVGAPADAA</sequence>
<comment type="caution">
    <text evidence="1">The sequence shown here is derived from an EMBL/GenBank/DDBJ whole genome shotgun (WGS) entry which is preliminary data.</text>
</comment>
<gene>
    <name evidence="1" type="ORF">ABCQ75_05185</name>
</gene>
<accession>A0ABU9X0F5</accession>
<dbReference type="Proteomes" id="UP001422074">
    <property type="component" value="Unassembled WGS sequence"/>
</dbReference>
<dbReference type="InterPro" id="IPR011008">
    <property type="entry name" value="Dimeric_a/b-barrel"/>
</dbReference>
<evidence type="ECO:0000313" key="2">
    <source>
        <dbReference type="Proteomes" id="UP001422074"/>
    </source>
</evidence>
<evidence type="ECO:0008006" key="3">
    <source>
        <dbReference type="Google" id="ProtNLM"/>
    </source>
</evidence>
<dbReference type="Gene3D" id="3.30.70.100">
    <property type="match status" value="1"/>
</dbReference>
<evidence type="ECO:0000313" key="1">
    <source>
        <dbReference type="EMBL" id="MEN2743930.1"/>
    </source>
</evidence>
<name>A0ABU9X0F5_9MICC</name>
<proteinExistence type="predicted"/>
<organism evidence="1 2">
    <name type="scientific">Sinomonas halotolerans</name>
    <dbReference type="NCBI Taxonomy" id="1644133"/>
    <lineage>
        <taxon>Bacteria</taxon>
        <taxon>Bacillati</taxon>
        <taxon>Actinomycetota</taxon>
        <taxon>Actinomycetes</taxon>
        <taxon>Micrococcales</taxon>
        <taxon>Micrococcaceae</taxon>
        <taxon>Sinomonas</taxon>
    </lineage>
</organism>
<protein>
    <recommendedName>
        <fullName evidence="3">ABM domain-containing protein</fullName>
    </recommendedName>
</protein>